<keyword evidence="7 10" id="KW-0443">Lipid metabolism</keyword>
<dbReference type="GO" id="GO:0005789">
    <property type="term" value="C:endoplasmic reticulum membrane"/>
    <property type="evidence" value="ECO:0007669"/>
    <property type="project" value="TreeGrafter"/>
</dbReference>
<dbReference type="EMBL" id="JABCYN010000025">
    <property type="protein sequence ID" value="KAF6011151.1"/>
    <property type="molecule type" value="Genomic_DNA"/>
</dbReference>
<dbReference type="PANTHER" id="PTHR11157:SF169">
    <property type="entry name" value="ELONGATION OF FATTY ACIDS PROTEIN"/>
    <property type="match status" value="1"/>
</dbReference>
<dbReference type="Pfam" id="PF01151">
    <property type="entry name" value="ELO"/>
    <property type="match status" value="1"/>
</dbReference>
<feature type="transmembrane region" description="Helical" evidence="10">
    <location>
        <begin position="112"/>
        <end position="137"/>
    </location>
</feature>
<keyword evidence="3 10" id="KW-0808">Transferase</keyword>
<keyword evidence="2 10" id="KW-0444">Lipid biosynthesis</keyword>
<dbReference type="Proteomes" id="UP000568158">
    <property type="component" value="Unassembled WGS sequence"/>
</dbReference>
<dbReference type="GO" id="GO:0034625">
    <property type="term" value="P:fatty acid elongation, monounsaturated fatty acid"/>
    <property type="evidence" value="ECO:0007669"/>
    <property type="project" value="TreeGrafter"/>
</dbReference>
<name>A0A7D9H435_DEKBR</name>
<dbReference type="InterPro" id="IPR002076">
    <property type="entry name" value="ELO_fam"/>
</dbReference>
<dbReference type="GO" id="GO:0019367">
    <property type="term" value="P:fatty acid elongation, saturated fatty acid"/>
    <property type="evidence" value="ECO:0007669"/>
    <property type="project" value="TreeGrafter"/>
</dbReference>
<keyword evidence="6 10" id="KW-1133">Transmembrane helix</keyword>
<dbReference type="Proteomes" id="UP000478008">
    <property type="component" value="Unassembled WGS sequence"/>
</dbReference>
<evidence type="ECO:0000256" key="3">
    <source>
        <dbReference type="ARBA" id="ARBA00022679"/>
    </source>
</evidence>
<evidence type="ECO:0000313" key="12">
    <source>
        <dbReference type="EMBL" id="VUG19684.1"/>
    </source>
</evidence>
<dbReference type="GO" id="GO:0042761">
    <property type="term" value="P:very long-chain fatty acid biosynthetic process"/>
    <property type="evidence" value="ECO:0007669"/>
    <property type="project" value="TreeGrafter"/>
</dbReference>
<evidence type="ECO:0000256" key="1">
    <source>
        <dbReference type="ARBA" id="ARBA00004141"/>
    </source>
</evidence>
<dbReference type="AlphaFoldDB" id="A0A7D9H435"/>
<keyword evidence="13" id="KW-1185">Reference proteome</keyword>
<evidence type="ECO:0000313" key="11">
    <source>
        <dbReference type="EMBL" id="KAF6011151.1"/>
    </source>
</evidence>
<evidence type="ECO:0000256" key="6">
    <source>
        <dbReference type="ARBA" id="ARBA00022989"/>
    </source>
</evidence>
<dbReference type="EMBL" id="CABFWN010000005">
    <property type="protein sequence ID" value="VUG19684.1"/>
    <property type="molecule type" value="Genomic_DNA"/>
</dbReference>
<sequence length="356" mass="41072">MPEPIPTTEAGSLISWNFLPDSKAFHLPDFSAPFPEYPLDYKTDFLVNKFYPFSMKFSTPLIFSLTYFTSVHLLNKVVLNRQIREYRKAHPEAKQLPERIPRAPYWISKTRLFKIFVFLHNVLLCVYSVTTFCGLVHTMRVNAKEILPTFFGHYFDASELKPSHMFWQSVCNIENGIWQNHGPSVKGLSFWAYLFYLSKFYEIIDTLVILAKGKQASLLQSYHHAGAILCMWAGVRFASPPIWIFVVFNSFIHSIMYFYFGLCCIKIRLPLGFKQCLTTLQIIQFVVGGSLAVIHLFVRYTDIFKGTIRGCIHSGEEALAIYMNVIYLTPLTLLFAAFYIDSYKKRSASSSTKKNI</sequence>
<evidence type="ECO:0000256" key="9">
    <source>
        <dbReference type="ARBA" id="ARBA00023160"/>
    </source>
</evidence>
<reference evidence="12 13" key="1">
    <citation type="submission" date="2019-07" db="EMBL/GenBank/DDBJ databases">
        <authorList>
            <person name="Friedrich A."/>
            <person name="Schacherer J."/>
        </authorList>
    </citation>
    <scope>NUCLEOTIDE SEQUENCE [LARGE SCALE GENOMIC DNA]</scope>
</reference>
<evidence type="ECO:0000313" key="13">
    <source>
        <dbReference type="Proteomes" id="UP000478008"/>
    </source>
</evidence>
<comment type="similarity">
    <text evidence="10">Belongs to the ELO family.</text>
</comment>
<comment type="catalytic activity">
    <reaction evidence="10">
        <text>an acyl-CoA + malonyl-CoA + H(+) = a 3-oxoacyl-CoA + CO2 + CoA</text>
        <dbReference type="Rhea" id="RHEA:50252"/>
        <dbReference type="ChEBI" id="CHEBI:15378"/>
        <dbReference type="ChEBI" id="CHEBI:16526"/>
        <dbReference type="ChEBI" id="CHEBI:57287"/>
        <dbReference type="ChEBI" id="CHEBI:57384"/>
        <dbReference type="ChEBI" id="CHEBI:58342"/>
        <dbReference type="ChEBI" id="CHEBI:90726"/>
    </reaction>
    <physiologicalReaction direction="left-to-right" evidence="10">
        <dbReference type="Rhea" id="RHEA:50253"/>
    </physiologicalReaction>
</comment>
<keyword evidence="4 10" id="KW-0812">Transmembrane</keyword>
<reference evidence="11 14" key="2">
    <citation type="journal article" date="2020" name="Appl. Microbiol. Biotechnol.">
        <title>Targeted gene deletion in Brettanomyces bruxellensis with an expression-free CRISPR-Cas9 system.</title>
        <authorList>
            <person name="Varela C."/>
            <person name="Bartel C."/>
            <person name="Onetto C."/>
            <person name="Borneman A."/>
        </authorList>
    </citation>
    <scope>NUCLEOTIDE SEQUENCE [LARGE SCALE GENOMIC DNA]</scope>
    <source>
        <strain evidence="11 14">AWRI1613</strain>
    </source>
</reference>
<dbReference type="EC" id="2.3.1.-" evidence="10"/>
<evidence type="ECO:0000256" key="5">
    <source>
        <dbReference type="ARBA" id="ARBA00022832"/>
    </source>
</evidence>
<feature type="transmembrane region" description="Helical" evidence="10">
    <location>
        <begin position="241"/>
        <end position="265"/>
    </location>
</feature>
<dbReference type="GO" id="GO:0030148">
    <property type="term" value="P:sphingolipid biosynthetic process"/>
    <property type="evidence" value="ECO:0007669"/>
    <property type="project" value="TreeGrafter"/>
</dbReference>
<comment type="subcellular location">
    <subcellularLocation>
        <location evidence="1">Membrane</location>
        <topology evidence="1">Multi-pass membrane protein</topology>
    </subcellularLocation>
</comment>
<evidence type="ECO:0000256" key="10">
    <source>
        <dbReference type="RuleBase" id="RU361115"/>
    </source>
</evidence>
<dbReference type="GO" id="GO:0009922">
    <property type="term" value="F:fatty acid elongase activity"/>
    <property type="evidence" value="ECO:0007669"/>
    <property type="project" value="InterPro"/>
</dbReference>
<evidence type="ECO:0000256" key="2">
    <source>
        <dbReference type="ARBA" id="ARBA00022516"/>
    </source>
</evidence>
<feature type="transmembrane region" description="Helical" evidence="10">
    <location>
        <begin position="277"/>
        <end position="298"/>
    </location>
</feature>
<keyword evidence="8 10" id="KW-0472">Membrane</keyword>
<evidence type="ECO:0000256" key="7">
    <source>
        <dbReference type="ARBA" id="ARBA00023098"/>
    </source>
</evidence>
<keyword evidence="5 10" id="KW-0276">Fatty acid metabolism</keyword>
<proteinExistence type="inferred from homology"/>
<feature type="transmembrane region" description="Helical" evidence="10">
    <location>
        <begin position="61"/>
        <end position="79"/>
    </location>
</feature>
<feature type="transmembrane region" description="Helical" evidence="10">
    <location>
        <begin position="318"/>
        <end position="340"/>
    </location>
</feature>
<protein>
    <recommendedName>
        <fullName evidence="10">Elongation of fatty acids protein</fullName>
        <ecNumber evidence="10">2.3.1.-</ecNumber>
    </recommendedName>
</protein>
<accession>A0A7D9H435</accession>
<keyword evidence="9 10" id="KW-0275">Fatty acid biosynthesis</keyword>
<evidence type="ECO:0000256" key="8">
    <source>
        <dbReference type="ARBA" id="ARBA00023136"/>
    </source>
</evidence>
<organism evidence="12 13">
    <name type="scientific">Dekkera bruxellensis</name>
    <name type="common">Brettanomyces custersii</name>
    <dbReference type="NCBI Taxonomy" id="5007"/>
    <lineage>
        <taxon>Eukaryota</taxon>
        <taxon>Fungi</taxon>
        <taxon>Dikarya</taxon>
        <taxon>Ascomycota</taxon>
        <taxon>Saccharomycotina</taxon>
        <taxon>Pichiomycetes</taxon>
        <taxon>Pichiales</taxon>
        <taxon>Pichiaceae</taxon>
        <taxon>Brettanomyces</taxon>
    </lineage>
</organism>
<gene>
    <name evidence="12" type="ORF">DEBR0S5_09230G</name>
    <name evidence="11" type="ORF">HII12_002745</name>
</gene>
<dbReference type="PANTHER" id="PTHR11157">
    <property type="entry name" value="FATTY ACID ACYL TRANSFERASE-RELATED"/>
    <property type="match status" value="1"/>
</dbReference>
<dbReference type="GO" id="GO:0034626">
    <property type="term" value="P:fatty acid elongation, polyunsaturated fatty acid"/>
    <property type="evidence" value="ECO:0007669"/>
    <property type="project" value="TreeGrafter"/>
</dbReference>
<evidence type="ECO:0000256" key="4">
    <source>
        <dbReference type="ARBA" id="ARBA00022692"/>
    </source>
</evidence>
<evidence type="ECO:0000313" key="14">
    <source>
        <dbReference type="Proteomes" id="UP000568158"/>
    </source>
</evidence>